<accession>A0A484MMQ3</accession>
<name>A0A484MMQ3_9ASTE</name>
<evidence type="ECO:0000256" key="1">
    <source>
        <dbReference type="SAM" id="MobiDB-lite"/>
    </source>
</evidence>
<feature type="compositionally biased region" description="Low complexity" evidence="1">
    <location>
        <begin position="480"/>
        <end position="494"/>
    </location>
</feature>
<dbReference type="Proteomes" id="UP000595140">
    <property type="component" value="Unassembled WGS sequence"/>
</dbReference>
<feature type="compositionally biased region" description="Polar residues" evidence="1">
    <location>
        <begin position="107"/>
        <end position="120"/>
    </location>
</feature>
<dbReference type="EMBL" id="OOIL02003989">
    <property type="protein sequence ID" value="VFQ90132.1"/>
    <property type="molecule type" value="Genomic_DNA"/>
</dbReference>
<feature type="region of interest" description="Disordered" evidence="1">
    <location>
        <begin position="446"/>
        <end position="495"/>
    </location>
</feature>
<gene>
    <name evidence="2" type="ORF">CCAM_LOCUS31908</name>
</gene>
<dbReference type="AlphaFoldDB" id="A0A484MMQ3"/>
<evidence type="ECO:0000313" key="2">
    <source>
        <dbReference type="EMBL" id="VFQ90132.1"/>
    </source>
</evidence>
<evidence type="ECO:0000313" key="3">
    <source>
        <dbReference type="Proteomes" id="UP000595140"/>
    </source>
</evidence>
<reference evidence="2 3" key="1">
    <citation type="submission" date="2018-04" db="EMBL/GenBank/DDBJ databases">
        <authorList>
            <person name="Vogel A."/>
        </authorList>
    </citation>
    <scope>NUCLEOTIDE SEQUENCE [LARGE SCALE GENOMIC DNA]</scope>
</reference>
<feature type="region of interest" description="Disordered" evidence="1">
    <location>
        <begin position="36"/>
        <end position="120"/>
    </location>
</feature>
<keyword evidence="3" id="KW-1185">Reference proteome</keyword>
<sequence length="561" mass="62926">MEKMMMEYMQKMNNLADDMKERDKTRDSQLQQVFKQLGVREQGNLPATTEPNPREQLQAITLRSGKELQGPEVKVNIDEVPVGTSKGTTPQKKTESTPQGAGKEETSSSQTLPTKQAQLNTIPFPTRVKKNKDEKAFQKFLDVIGQVEVKIPLVDVLTEMPKYDPAEFCNSVKVIKDKGSVEDLLSLEIAFQEPKCEEMPHRPAYPTATRADVHLVGSGPIQRFEMWGRHRSLTESVYLSSAALADYGYAEEMEQLLQGTRWHRLFMMRSESSLPLTIEFLCSLELEPSTGSSSEETSTPEFEAAPYLLPADIDPADFWAEHSSDPDRFEGMGRARFWIQPTWRILSFVLSSSFFGRPLNTDRVYPDDLIVFWSLHTRQEVNVAVFVARFLYSQSMGNRTHIVCGFVVTILFRSLEGSAPIPRAQMMMRDLDAGMLRNAHIRRRLGAGSTESNAASSSAPSTSGASSQVSSRRATHRRPTPQATPATTQADPTPEWARRILEQQDTILQRMSEIGQQQASQAENFAQLRRTFTSFYSDVHIGLTPRSPEGNDPSTSVPPPS</sequence>
<feature type="compositionally biased region" description="Polar residues" evidence="1">
    <location>
        <begin position="85"/>
        <end position="99"/>
    </location>
</feature>
<protein>
    <submittedName>
        <fullName evidence="2">Uncharacterized protein</fullName>
    </submittedName>
</protein>
<feature type="compositionally biased region" description="Low complexity" evidence="1">
    <location>
        <begin position="447"/>
        <end position="472"/>
    </location>
</feature>
<proteinExistence type="predicted"/>
<organism evidence="2 3">
    <name type="scientific">Cuscuta campestris</name>
    <dbReference type="NCBI Taxonomy" id="132261"/>
    <lineage>
        <taxon>Eukaryota</taxon>
        <taxon>Viridiplantae</taxon>
        <taxon>Streptophyta</taxon>
        <taxon>Embryophyta</taxon>
        <taxon>Tracheophyta</taxon>
        <taxon>Spermatophyta</taxon>
        <taxon>Magnoliopsida</taxon>
        <taxon>eudicotyledons</taxon>
        <taxon>Gunneridae</taxon>
        <taxon>Pentapetalae</taxon>
        <taxon>asterids</taxon>
        <taxon>lamiids</taxon>
        <taxon>Solanales</taxon>
        <taxon>Convolvulaceae</taxon>
        <taxon>Cuscuteae</taxon>
        <taxon>Cuscuta</taxon>
        <taxon>Cuscuta subgen. Grammica</taxon>
        <taxon>Cuscuta sect. Cleistogrammica</taxon>
    </lineage>
</organism>
<feature type="region of interest" description="Disordered" evidence="1">
    <location>
        <begin position="540"/>
        <end position="561"/>
    </location>
</feature>